<proteinExistence type="predicted"/>
<sequence>MPPRCGVWFHGTQRGGAWQRDPAHPGIWFANRRVAAQWYAAGGSIVQATLMERRLLNLNDPADLWLVLHRSGHWEHRAKIRHWHARGQLYLLQEGAVQNALVAAAFASHPGLIMQDCTAGVKHLSLVVHQDRINETITRS</sequence>
<name>A0A918C795_9DEIO</name>
<comment type="caution">
    <text evidence="1">The sequence shown here is derived from an EMBL/GenBank/DDBJ whole genome shotgun (WGS) entry which is preliminary data.</text>
</comment>
<evidence type="ECO:0000313" key="2">
    <source>
        <dbReference type="Proteomes" id="UP000603865"/>
    </source>
</evidence>
<gene>
    <name evidence="1" type="ORF">GCM10008957_22550</name>
</gene>
<dbReference type="Proteomes" id="UP000603865">
    <property type="component" value="Unassembled WGS sequence"/>
</dbReference>
<dbReference type="EMBL" id="BMQL01000011">
    <property type="protein sequence ID" value="GGR09339.1"/>
    <property type="molecule type" value="Genomic_DNA"/>
</dbReference>
<protein>
    <submittedName>
        <fullName evidence="1">Uncharacterized protein</fullName>
    </submittedName>
</protein>
<evidence type="ECO:0000313" key="1">
    <source>
        <dbReference type="EMBL" id="GGR09339.1"/>
    </source>
</evidence>
<reference evidence="1" key="2">
    <citation type="submission" date="2020-09" db="EMBL/GenBank/DDBJ databases">
        <authorList>
            <person name="Sun Q."/>
            <person name="Ohkuma M."/>
        </authorList>
    </citation>
    <scope>NUCLEOTIDE SEQUENCE</scope>
    <source>
        <strain evidence="1">JCM 31311</strain>
    </source>
</reference>
<keyword evidence="2" id="KW-1185">Reference proteome</keyword>
<dbReference type="AlphaFoldDB" id="A0A918C795"/>
<organism evidence="1 2">
    <name type="scientific">Deinococcus ruber</name>
    <dbReference type="NCBI Taxonomy" id="1848197"/>
    <lineage>
        <taxon>Bacteria</taxon>
        <taxon>Thermotogati</taxon>
        <taxon>Deinococcota</taxon>
        <taxon>Deinococci</taxon>
        <taxon>Deinococcales</taxon>
        <taxon>Deinococcaceae</taxon>
        <taxon>Deinococcus</taxon>
    </lineage>
</organism>
<accession>A0A918C795</accession>
<reference evidence="1" key="1">
    <citation type="journal article" date="2014" name="Int. J. Syst. Evol. Microbiol.">
        <title>Complete genome sequence of Corynebacterium casei LMG S-19264T (=DSM 44701T), isolated from a smear-ripened cheese.</title>
        <authorList>
            <consortium name="US DOE Joint Genome Institute (JGI-PGF)"/>
            <person name="Walter F."/>
            <person name="Albersmeier A."/>
            <person name="Kalinowski J."/>
            <person name="Ruckert C."/>
        </authorList>
    </citation>
    <scope>NUCLEOTIDE SEQUENCE</scope>
    <source>
        <strain evidence="1">JCM 31311</strain>
    </source>
</reference>